<reference evidence="1 2" key="1">
    <citation type="submission" date="2019-02" db="EMBL/GenBank/DDBJ databases">
        <title>Deep-cultivation of Planctomycetes and their phenomic and genomic characterization uncovers novel biology.</title>
        <authorList>
            <person name="Wiegand S."/>
            <person name="Jogler M."/>
            <person name="Boedeker C."/>
            <person name="Pinto D."/>
            <person name="Vollmers J."/>
            <person name="Rivas-Marin E."/>
            <person name="Kohn T."/>
            <person name="Peeters S.H."/>
            <person name="Heuer A."/>
            <person name="Rast P."/>
            <person name="Oberbeckmann S."/>
            <person name="Bunk B."/>
            <person name="Jeske O."/>
            <person name="Meyerdierks A."/>
            <person name="Storesund J.E."/>
            <person name="Kallscheuer N."/>
            <person name="Luecker S."/>
            <person name="Lage O.M."/>
            <person name="Pohl T."/>
            <person name="Merkel B.J."/>
            <person name="Hornburger P."/>
            <person name="Mueller R.-W."/>
            <person name="Bruemmer F."/>
            <person name="Labrenz M."/>
            <person name="Spormann A.M."/>
            <person name="Op den Camp H."/>
            <person name="Overmann J."/>
            <person name="Amann R."/>
            <person name="Jetten M.S.M."/>
            <person name="Mascher T."/>
            <person name="Medema M.H."/>
            <person name="Devos D.P."/>
            <person name="Kaster A.-K."/>
            <person name="Ovreas L."/>
            <person name="Rohde M."/>
            <person name="Galperin M.Y."/>
            <person name="Jogler C."/>
        </authorList>
    </citation>
    <scope>NUCLEOTIDE SEQUENCE [LARGE SCALE GENOMIC DNA]</scope>
    <source>
        <strain evidence="1 2">I41</strain>
    </source>
</reference>
<dbReference type="CDD" id="cd06561">
    <property type="entry name" value="AlkD_like"/>
    <property type="match status" value="1"/>
</dbReference>
<name>A0A517U6H8_9BACT</name>
<evidence type="ECO:0000313" key="2">
    <source>
        <dbReference type="Proteomes" id="UP000317909"/>
    </source>
</evidence>
<dbReference type="InterPro" id="IPR014825">
    <property type="entry name" value="DNA_alkylation"/>
</dbReference>
<dbReference type="OrthoDB" id="9801369at2"/>
<dbReference type="RefSeq" id="WP_145436057.1">
    <property type="nucleotide sequence ID" value="NZ_CP036339.1"/>
</dbReference>
<sequence>MTVKEILSQLESLGNAARRAHNARSGAPDNQFGVKLGDIRAVAKKIKTDHELALKLWETGNVDAQLLATLVIKPTSLSASELDGLTRTTTCSQAADWLNAYVVAEHPEKDALREKWMKAKDRCAARAGWNLTASHINKGTADFDLAALLDRIEKELPQAKPEVQWTMNNALGAIGIHHPKLRKRAVAIGEKVGLYRDWPVSKGCIPPYVPVWVDAMVQRQG</sequence>
<gene>
    <name evidence="1" type="ORF">I41_54910</name>
</gene>
<protein>
    <submittedName>
        <fullName evidence="1">DNA alkylation repair enzyme</fullName>
    </submittedName>
</protein>
<dbReference type="Proteomes" id="UP000317909">
    <property type="component" value="Chromosome"/>
</dbReference>
<accession>A0A517U6H8</accession>
<keyword evidence="2" id="KW-1185">Reference proteome</keyword>
<proteinExistence type="predicted"/>
<dbReference type="PANTHER" id="PTHR41291:SF1">
    <property type="entry name" value="DNA ALKYLATION REPAIR PROTEIN"/>
    <property type="match status" value="1"/>
</dbReference>
<evidence type="ECO:0000313" key="1">
    <source>
        <dbReference type="EMBL" id="QDT76241.1"/>
    </source>
</evidence>
<dbReference type="AlphaFoldDB" id="A0A517U6H8"/>
<dbReference type="Gene3D" id="1.25.10.90">
    <property type="match status" value="1"/>
</dbReference>
<dbReference type="SUPFAM" id="SSF48371">
    <property type="entry name" value="ARM repeat"/>
    <property type="match status" value="1"/>
</dbReference>
<dbReference type="EMBL" id="CP036339">
    <property type="protein sequence ID" value="QDT76241.1"/>
    <property type="molecule type" value="Genomic_DNA"/>
</dbReference>
<dbReference type="PANTHER" id="PTHR41291">
    <property type="entry name" value="DNA ALKYLATION REPAIR PROTEIN"/>
    <property type="match status" value="1"/>
</dbReference>
<organism evidence="1 2">
    <name type="scientific">Lacipirellula limnantheis</name>
    <dbReference type="NCBI Taxonomy" id="2528024"/>
    <lineage>
        <taxon>Bacteria</taxon>
        <taxon>Pseudomonadati</taxon>
        <taxon>Planctomycetota</taxon>
        <taxon>Planctomycetia</taxon>
        <taxon>Pirellulales</taxon>
        <taxon>Lacipirellulaceae</taxon>
        <taxon>Lacipirellula</taxon>
    </lineage>
</organism>
<dbReference type="KEGG" id="llh:I41_54910"/>
<dbReference type="Pfam" id="PF08713">
    <property type="entry name" value="DNA_alkylation"/>
    <property type="match status" value="1"/>
</dbReference>
<dbReference type="InterPro" id="IPR016024">
    <property type="entry name" value="ARM-type_fold"/>
</dbReference>